<evidence type="ECO:0000313" key="5">
    <source>
        <dbReference type="Proteomes" id="UP000192772"/>
    </source>
</evidence>
<dbReference type="GO" id="GO:0000976">
    <property type="term" value="F:transcription cis-regulatory region binding"/>
    <property type="evidence" value="ECO:0007669"/>
    <property type="project" value="TreeGrafter"/>
</dbReference>
<dbReference type="PROSITE" id="PS50977">
    <property type="entry name" value="HTH_TETR_2"/>
    <property type="match status" value="1"/>
</dbReference>
<dbReference type="Proteomes" id="UP000192772">
    <property type="component" value="Unassembled WGS sequence"/>
</dbReference>
<dbReference type="SUPFAM" id="SSF46689">
    <property type="entry name" value="Homeodomain-like"/>
    <property type="match status" value="1"/>
</dbReference>
<gene>
    <name evidence="4" type="ORF">BST23_01260</name>
</gene>
<dbReference type="PROSITE" id="PS01081">
    <property type="entry name" value="HTH_TETR_1"/>
    <property type="match status" value="1"/>
</dbReference>
<dbReference type="InterPro" id="IPR050109">
    <property type="entry name" value="HTH-type_TetR-like_transc_reg"/>
</dbReference>
<evidence type="ECO:0000259" key="3">
    <source>
        <dbReference type="PROSITE" id="PS50977"/>
    </source>
</evidence>
<dbReference type="AlphaFoldDB" id="A0A0M2ZMI3"/>
<name>A0A0M2ZMI3_9MYCO</name>
<accession>A0A1A0R1Q2</accession>
<evidence type="ECO:0000256" key="1">
    <source>
        <dbReference type="ARBA" id="ARBA00023125"/>
    </source>
</evidence>
<dbReference type="STRING" id="81858.BST23_01260"/>
<dbReference type="EMBL" id="MVHP01000001">
    <property type="protein sequence ID" value="ORA69472.1"/>
    <property type="molecule type" value="Genomic_DNA"/>
</dbReference>
<dbReference type="Gene3D" id="1.10.357.10">
    <property type="entry name" value="Tetracycline Repressor, domain 2"/>
    <property type="match status" value="1"/>
</dbReference>
<evidence type="ECO:0000256" key="2">
    <source>
        <dbReference type="PROSITE-ProRule" id="PRU00335"/>
    </source>
</evidence>
<dbReference type="Pfam" id="PF17918">
    <property type="entry name" value="TetR_C_15"/>
    <property type="match status" value="1"/>
</dbReference>
<keyword evidence="1 2" id="KW-0238">DNA-binding</keyword>
<dbReference type="PRINTS" id="PR00455">
    <property type="entry name" value="HTHTETR"/>
</dbReference>
<dbReference type="Pfam" id="PF00440">
    <property type="entry name" value="TetR_N"/>
    <property type="match status" value="1"/>
</dbReference>
<dbReference type="PANTHER" id="PTHR30055:SF226">
    <property type="entry name" value="HTH-TYPE TRANSCRIPTIONAL REGULATOR PKSA"/>
    <property type="match status" value="1"/>
</dbReference>
<dbReference type="InterPro" id="IPR023772">
    <property type="entry name" value="DNA-bd_HTH_TetR-type_CS"/>
</dbReference>
<protein>
    <submittedName>
        <fullName evidence="4">TetR family transcriptional regulator</fullName>
    </submittedName>
</protein>
<evidence type="ECO:0000313" key="4">
    <source>
        <dbReference type="EMBL" id="ORA69472.1"/>
    </source>
</evidence>
<dbReference type="InterPro" id="IPR041669">
    <property type="entry name" value="TetR_C_15"/>
</dbReference>
<dbReference type="PANTHER" id="PTHR30055">
    <property type="entry name" value="HTH-TYPE TRANSCRIPTIONAL REGULATOR RUTR"/>
    <property type="match status" value="1"/>
</dbReference>
<dbReference type="GO" id="GO:0003700">
    <property type="term" value="F:DNA-binding transcription factor activity"/>
    <property type="evidence" value="ECO:0007669"/>
    <property type="project" value="TreeGrafter"/>
</dbReference>
<feature type="domain" description="HTH tetR-type" evidence="3">
    <location>
        <begin position="14"/>
        <end position="73"/>
    </location>
</feature>
<sequence length="195" mass="22062">MDEPRKRPRQERSRDTVEVLLEAAAQVFNREGLKATTNRIAERAGVSIGSLYQYFPNKQALLRALAQRHVDEAQARMDEVFKRLRDEEPPFEDSMRMLLAAVVDLHRDRPGLHRLMHRLGPRLPADLDVLRSFEDDICGEVAYHLARCGRDGGDAELTAQTVVHAVDAHLHRVMTARDMDVEQLVALVGRVAPPS</sequence>
<dbReference type="InterPro" id="IPR009057">
    <property type="entry name" value="Homeodomain-like_sf"/>
</dbReference>
<reference evidence="4 5" key="1">
    <citation type="submission" date="2017-02" db="EMBL/GenBank/DDBJ databases">
        <title>The new phylogeny of genus Mycobacterium.</title>
        <authorList>
            <person name="Tortoli E."/>
            <person name="Trovato A."/>
            <person name="Cirillo D.M."/>
        </authorList>
    </citation>
    <scope>NUCLEOTIDE SEQUENCE [LARGE SCALE GENOMIC DNA]</scope>
    <source>
        <strain evidence="4 5">FI-09383</strain>
    </source>
</reference>
<comment type="caution">
    <text evidence="4">The sequence shown here is derived from an EMBL/GenBank/DDBJ whole genome shotgun (WGS) entry which is preliminary data.</text>
</comment>
<accession>A0A0M2ZMI3</accession>
<proteinExistence type="predicted"/>
<feature type="DNA-binding region" description="H-T-H motif" evidence="2">
    <location>
        <begin position="36"/>
        <end position="55"/>
    </location>
</feature>
<organism evidence="4 5">
    <name type="scientific">Mycolicibacterium elephantis</name>
    <dbReference type="NCBI Taxonomy" id="81858"/>
    <lineage>
        <taxon>Bacteria</taxon>
        <taxon>Bacillati</taxon>
        <taxon>Actinomycetota</taxon>
        <taxon>Actinomycetes</taxon>
        <taxon>Mycobacteriales</taxon>
        <taxon>Mycobacteriaceae</taxon>
        <taxon>Mycolicibacterium</taxon>
    </lineage>
</organism>
<dbReference type="InterPro" id="IPR001647">
    <property type="entry name" value="HTH_TetR"/>
</dbReference>